<proteinExistence type="predicted"/>
<protein>
    <submittedName>
        <fullName evidence="2">Uncharacterized protein</fullName>
    </submittedName>
</protein>
<gene>
    <name evidence="2" type="ORF">DFQ27_002515</name>
</gene>
<evidence type="ECO:0000313" key="2">
    <source>
        <dbReference type="EMBL" id="KAG0262181.1"/>
    </source>
</evidence>
<name>A0A9P6QBB8_9FUNG</name>
<reference evidence="2" key="1">
    <citation type="journal article" date="2020" name="Fungal Divers.">
        <title>Resolving the Mortierellaceae phylogeny through synthesis of multi-gene phylogenetics and phylogenomics.</title>
        <authorList>
            <person name="Vandepol N."/>
            <person name="Liber J."/>
            <person name="Desiro A."/>
            <person name="Na H."/>
            <person name="Kennedy M."/>
            <person name="Barry K."/>
            <person name="Grigoriev I.V."/>
            <person name="Miller A.N."/>
            <person name="O'Donnell K."/>
            <person name="Stajich J.E."/>
            <person name="Bonito G."/>
        </authorList>
    </citation>
    <scope>NUCLEOTIDE SEQUENCE</scope>
    <source>
        <strain evidence="2">BC1065</strain>
    </source>
</reference>
<keyword evidence="3" id="KW-1185">Reference proteome</keyword>
<comment type="caution">
    <text evidence="2">The sequence shown here is derived from an EMBL/GenBank/DDBJ whole genome shotgun (WGS) entry which is preliminary data.</text>
</comment>
<dbReference type="Proteomes" id="UP000807716">
    <property type="component" value="Unassembled WGS sequence"/>
</dbReference>
<accession>A0A9P6QBB8</accession>
<dbReference type="AlphaFoldDB" id="A0A9P6QBB8"/>
<evidence type="ECO:0000313" key="3">
    <source>
        <dbReference type="Proteomes" id="UP000807716"/>
    </source>
</evidence>
<dbReference type="OrthoDB" id="2345088at2759"/>
<feature type="region of interest" description="Disordered" evidence="1">
    <location>
        <begin position="282"/>
        <end position="307"/>
    </location>
</feature>
<dbReference type="EMBL" id="JAAAJB010000195">
    <property type="protein sequence ID" value="KAG0262181.1"/>
    <property type="molecule type" value="Genomic_DNA"/>
</dbReference>
<evidence type="ECO:0000256" key="1">
    <source>
        <dbReference type="SAM" id="MobiDB-lite"/>
    </source>
</evidence>
<sequence>MNAATYSAFDQYADEHQGRSDVSEDFIMDLTADSSFASSLPGDIADLVLADHPSLPITFPELAELTQLIGGRSSFQDIRDLIYSTPINTNVRHFLYASVDGYADYFGSYAHQPLVRIIHTMLNDALRVLAMPEHMEVSNFALYDSRYCELVLVEYSSMYQSDMGRFVAERWRLSRAMKHAFDLTIKRYARSVLPHPRISVFGIHVFDGGITFLKMDFRSRYRLWQLSWVDMPTSPAEFEQNFSTYITESLRFAKLVDRELRRRRAGGRHLSQEEVLALQTAAQQLAPTIPSPPHSPTTLSPPNSPTP</sequence>
<organism evidence="2 3">
    <name type="scientific">Actinomortierella ambigua</name>
    <dbReference type="NCBI Taxonomy" id="1343610"/>
    <lineage>
        <taxon>Eukaryota</taxon>
        <taxon>Fungi</taxon>
        <taxon>Fungi incertae sedis</taxon>
        <taxon>Mucoromycota</taxon>
        <taxon>Mortierellomycotina</taxon>
        <taxon>Mortierellomycetes</taxon>
        <taxon>Mortierellales</taxon>
        <taxon>Mortierellaceae</taxon>
        <taxon>Actinomortierella</taxon>
    </lineage>
</organism>